<dbReference type="RefSeq" id="WP_101538855.1">
    <property type="nucleotide sequence ID" value="NZ_MXAV01000053.1"/>
</dbReference>
<comment type="caution">
    <text evidence="1">The sequence shown here is derived from an EMBL/GenBank/DDBJ whole genome shotgun (WGS) entry which is preliminary data.</text>
</comment>
<name>A0A2I1DIF1_9PROT</name>
<proteinExistence type="predicted"/>
<accession>A0A2I1DIF1</accession>
<evidence type="ECO:0000313" key="2">
    <source>
        <dbReference type="Proteomes" id="UP000234329"/>
    </source>
</evidence>
<reference evidence="1 2" key="1">
    <citation type="submission" date="2017-03" db="EMBL/GenBank/DDBJ databases">
        <title>Draft genime sequence of the acidophilic sulfur-oxidizing bacterium Acidithiobacillus sp. SH, isolated from seawater.</title>
        <authorList>
            <person name="Sharmin S."/>
            <person name="Tokuhisa M."/>
            <person name="Kanao T."/>
            <person name="Kamimura K."/>
        </authorList>
    </citation>
    <scope>NUCLEOTIDE SEQUENCE [LARGE SCALE GENOMIC DNA]</scope>
    <source>
        <strain evidence="1 2">SH</strain>
    </source>
</reference>
<dbReference type="Proteomes" id="UP000234329">
    <property type="component" value="Unassembled WGS sequence"/>
</dbReference>
<dbReference type="EMBL" id="MXAV01000053">
    <property type="protein sequence ID" value="PKY09645.1"/>
    <property type="molecule type" value="Genomic_DNA"/>
</dbReference>
<dbReference type="AlphaFoldDB" id="A0A2I1DIF1"/>
<protein>
    <submittedName>
        <fullName evidence="1">Uncharacterized protein</fullName>
    </submittedName>
</protein>
<sequence length="982" mass="112174">MYYQRYRKKHSVADRLLSLSFNFLPANLVQQIIVHRLSSFGSYEEREMAYGEITCWYWLEPRYYNESIDYAIQAFKGTVKLENTQYRAVKLHFQDKRVLESIANLGIKDANDVSLIIKKWQDTHYGIPLDLLPILVENKIIGSENDIDDLDDRRFCRSLYPFSIDGEDEKNLVENMCTLKDYGVPIEDIRRSLSQDFFRCGADRLVHVLGAIENCGIKIDPGYADLCDIVFHANIVAIEFLFRELNVNTAPGLMRYRDLLEAHDDNFNGNVIKSLRDIGVSDDDIPRYQRMIHTDVACYHENDAIAGRIVALSRPPFSLSKDEILKCEDYVIDKRLPFFEFINIFKAHSVTDYGYLCALHPFLRHISTTNLAAIFDVLKSIVALDQYKQDVINFVEKFVSLKGNIHNLAYLKNRFSISDIETFSSLIKISTVTDKVLQYALEKHGIGTARELSDWYYHDAVGVNSVGSLYTLDHIGDILLDDAFKRKRFFLLTRNNNTLGEAVYRNGMGKDKLNPDTVILMLNLTNGVIFPSLVSHLFCDDLDALRSSIERLDVIVEDLKTGDGPANNDLTDDEVYGISLVFNISEGEIRRDWSVISAIKDNTISPVSGGSHYRIDTRWVLETYKMVENVRLDDEGFRAIAKALDRVNEKSSEGVSAEDGLLDGFRYKHLKNNSATPMAIWPYLVLFIFFIPDFADRIKIIASEFSTHDLSDHGRYKLLRMCEEAFSHWLLQVVQDFKNNLLDEINCNAAVLQSVLRSFRMDISASGVSRVDRDNMGDVLDTVLRKSQQVFLDWVGREKRKYSKLNATSGNNDYPLYCVYTKTPAAFFAKRSAGLCSAGKTNLWTCASHAHLLVFDQRSPFLVGMVSIYIEEIPEVCQGKTLIVRNLSIIDKKSGYHADSVVKSYISVAQELALQLGCVAAAFPDQAGQDYCTNDDDLWGAVKKRYRLGEDRRSMTRVRFSPYKENENEDILVFVFWRKPTA</sequence>
<dbReference type="InParanoid" id="A0A2I1DIF1"/>
<dbReference type="OrthoDB" id="8992828at2"/>
<organism evidence="1 2">
    <name type="scientific">Acidithiobacillus marinus</name>
    <dbReference type="NCBI Taxonomy" id="187490"/>
    <lineage>
        <taxon>Bacteria</taxon>
        <taxon>Pseudomonadati</taxon>
        <taxon>Pseudomonadota</taxon>
        <taxon>Acidithiobacillia</taxon>
        <taxon>Acidithiobacillales</taxon>
        <taxon>Acidithiobacillaceae</taxon>
        <taxon>Acidithiobacillus</taxon>
    </lineage>
</organism>
<keyword evidence="2" id="KW-1185">Reference proteome</keyword>
<gene>
    <name evidence="1" type="ORF">B1757_13660</name>
</gene>
<evidence type="ECO:0000313" key="1">
    <source>
        <dbReference type="EMBL" id="PKY09645.1"/>
    </source>
</evidence>